<keyword evidence="3 6" id="KW-0949">S-adenosyl-L-methionine</keyword>
<dbReference type="GO" id="GO:0000179">
    <property type="term" value="F:rRNA (adenine-N6,N6-)-dimethyltransferase activity"/>
    <property type="evidence" value="ECO:0007669"/>
    <property type="project" value="UniProtKB-UniRule"/>
</dbReference>
<dbReference type="EC" id="2.1.1.-" evidence="7"/>
<dbReference type="SUPFAM" id="SSF53335">
    <property type="entry name" value="S-adenosyl-L-methionine-dependent methyltransferases"/>
    <property type="match status" value="1"/>
</dbReference>
<dbReference type="Gene3D" id="3.40.50.150">
    <property type="entry name" value="Vaccinia Virus protein VP39"/>
    <property type="match status" value="1"/>
</dbReference>
<keyword evidence="7" id="KW-0698">rRNA processing</keyword>
<evidence type="ECO:0000256" key="4">
    <source>
        <dbReference type="ARBA" id="ARBA00022884"/>
    </source>
</evidence>
<evidence type="ECO:0000313" key="8">
    <source>
        <dbReference type="EMBL" id="EDP43505.1"/>
    </source>
</evidence>
<sequence length="386" mass="43865">MPHPSRWKDLFAFSKEQGARYRYFVANRGTVQGIVSQLGLDEREAQGIKTTIVEAYPGPGTFTREFLLHPNVERVVSMDNVPMFLEQLEHLREDPALKHVQHKLGIIPESGYAWDSYEMMVEQGLLRHLEGRVPKLGPQAPPMDWHATSPILFFAQLPNTVHGEQLFAQIINAISSRFWLFKFGRVKLVFVCGETVSLRSLATPQESRTRAKLGATVQCLSTPRLLLPAHDLEPYADHMYPPTPSVGPRVPVTSVFIPNSNISTGLQKRKLTVLEIDPLPEPLIDQRDMDAFEFLTRNMFVLKSKTVLEGLKHVVPGAHNVLRLVAPEHPRMKDRPDDVVLPTTPIVELTNRQWASLAEAFEKWPFRPEVFVDEGRVRRGLSDYLF</sequence>
<name>A8Q296_MALGO</name>
<comment type="similarity">
    <text evidence="6 7">Belongs to the class I-like SAM-binding methyltransferase superfamily. rRNA adenine N(6)-methyltransferase family.</text>
</comment>
<dbReference type="VEuPathDB" id="FungiDB:MGL_2173"/>
<keyword evidence="1 6" id="KW-0489">Methyltransferase</keyword>
<dbReference type="InterPro" id="IPR001737">
    <property type="entry name" value="KsgA/Erm"/>
</dbReference>
<organism evidence="8 9">
    <name type="scientific">Malassezia globosa (strain ATCC MYA-4612 / CBS 7966)</name>
    <name type="common">Dandruff-associated fungus</name>
    <dbReference type="NCBI Taxonomy" id="425265"/>
    <lineage>
        <taxon>Eukaryota</taxon>
        <taxon>Fungi</taxon>
        <taxon>Dikarya</taxon>
        <taxon>Basidiomycota</taxon>
        <taxon>Ustilaginomycotina</taxon>
        <taxon>Malasseziomycetes</taxon>
        <taxon>Malasseziales</taxon>
        <taxon>Malasseziaceae</taxon>
        <taxon>Malassezia</taxon>
    </lineage>
</organism>
<dbReference type="OrthoDB" id="16079at2759"/>
<feature type="binding site" evidence="6">
    <location>
        <position position="25"/>
    </location>
    <ligand>
        <name>S-adenosyl-L-methionine</name>
        <dbReference type="ChEBI" id="CHEBI:59789"/>
    </ligand>
</feature>
<dbReference type="RefSeq" id="XP_001730719.1">
    <property type="nucleotide sequence ID" value="XM_001730667.1"/>
</dbReference>
<evidence type="ECO:0000256" key="5">
    <source>
        <dbReference type="ARBA" id="ARBA00024915"/>
    </source>
</evidence>
<dbReference type="KEGG" id="mgl:MGL_2173"/>
<dbReference type="FunCoup" id="A8Q296">
    <property type="interactions" value="14"/>
</dbReference>
<dbReference type="PANTHER" id="PTHR11727">
    <property type="entry name" value="DIMETHYLADENOSINE TRANSFERASE"/>
    <property type="match status" value="1"/>
</dbReference>
<evidence type="ECO:0000256" key="1">
    <source>
        <dbReference type="ARBA" id="ARBA00022603"/>
    </source>
</evidence>
<dbReference type="AlphaFoldDB" id="A8Q296"/>
<evidence type="ECO:0000256" key="3">
    <source>
        <dbReference type="ARBA" id="ARBA00022691"/>
    </source>
</evidence>
<comment type="function">
    <text evidence="5">Mitochondrial transcription factor that confers selective promoter recognition on the core subunit of the yeast mitochondrial RNA polymerase. Interacts with DNA in a non-specific manner.</text>
</comment>
<protein>
    <recommendedName>
        <fullName evidence="7">rRNA adenine N(6)-methyltransferase</fullName>
        <ecNumber evidence="7">2.1.1.-</ecNumber>
    </recommendedName>
</protein>
<accession>A8Q296</accession>
<dbReference type="Gene3D" id="1.10.8.100">
    <property type="entry name" value="Ribosomal RNA adenine dimethylase-like, domain 2"/>
    <property type="match status" value="1"/>
</dbReference>
<reference evidence="8 9" key="1">
    <citation type="journal article" date="2007" name="Proc. Natl. Acad. Sci. U.S.A.">
        <title>Dandruff-associated Malassezia genomes reveal convergent and divergent virulence traits shared with plant and human fungal pathogens.</title>
        <authorList>
            <person name="Xu J."/>
            <person name="Saunders C.W."/>
            <person name="Hu P."/>
            <person name="Grant R.A."/>
            <person name="Boekhout T."/>
            <person name="Kuramae E.E."/>
            <person name="Kronstad J.W."/>
            <person name="Deangelis Y.M."/>
            <person name="Reeder N.L."/>
            <person name="Johnstone K.R."/>
            <person name="Leland M."/>
            <person name="Fieno A.M."/>
            <person name="Begley W.M."/>
            <person name="Sun Y."/>
            <person name="Lacey M.P."/>
            <person name="Chaudhary T."/>
            <person name="Keough T."/>
            <person name="Chu L."/>
            <person name="Sears R."/>
            <person name="Yuan B."/>
            <person name="Dawson T.L.Jr."/>
        </authorList>
    </citation>
    <scope>NUCLEOTIDE SEQUENCE [LARGE SCALE GENOMIC DNA]</scope>
    <source>
        <strain evidence="9">ATCC MYA-4612 / CBS 7966</strain>
    </source>
</reference>
<dbReference type="PIRSF" id="PIRSF027833">
    <property type="entry name" value="MtTFB2"/>
    <property type="match status" value="1"/>
</dbReference>
<dbReference type="PANTHER" id="PTHR11727:SF7">
    <property type="entry name" value="DIMETHYLADENOSINE TRANSFERASE-RELATED"/>
    <property type="match status" value="1"/>
</dbReference>
<dbReference type="GO" id="GO:0003723">
    <property type="term" value="F:RNA binding"/>
    <property type="evidence" value="ECO:0007669"/>
    <property type="project" value="UniProtKB-UniRule"/>
</dbReference>
<comment type="caution">
    <text evidence="6">Lacks conserved residue(s) required for the propagation of feature annotation.</text>
</comment>
<keyword evidence="2 6" id="KW-0808">Transferase</keyword>
<keyword evidence="9" id="KW-1185">Reference proteome</keyword>
<keyword evidence="4 6" id="KW-0694">RNA-binding</keyword>
<dbReference type="Pfam" id="PF00398">
    <property type="entry name" value="RrnaAD"/>
    <property type="match status" value="1"/>
</dbReference>
<evidence type="ECO:0000256" key="7">
    <source>
        <dbReference type="RuleBase" id="RU362106"/>
    </source>
</evidence>
<dbReference type="GeneID" id="5855025"/>
<evidence type="ECO:0000256" key="2">
    <source>
        <dbReference type="ARBA" id="ARBA00022679"/>
    </source>
</evidence>
<gene>
    <name evidence="8" type="ORF">MGL_2173</name>
</gene>
<dbReference type="OMA" id="FEKWPFR"/>
<dbReference type="InterPro" id="IPR029063">
    <property type="entry name" value="SAM-dependent_MTases_sf"/>
</dbReference>
<proteinExistence type="inferred from homology"/>
<dbReference type="InterPro" id="IPR023165">
    <property type="entry name" value="rRNA_Ade_diMease-like_C"/>
</dbReference>
<evidence type="ECO:0000256" key="6">
    <source>
        <dbReference type="PROSITE-ProRule" id="PRU01026"/>
    </source>
</evidence>
<dbReference type="STRING" id="425265.A8Q296"/>
<dbReference type="EMBL" id="AAYY01000007">
    <property type="protein sequence ID" value="EDP43505.1"/>
    <property type="molecule type" value="Genomic_DNA"/>
</dbReference>
<comment type="caution">
    <text evidence="8">The sequence shown here is derived from an EMBL/GenBank/DDBJ whole genome shotgun (WGS) entry which is preliminary data.</text>
</comment>
<feature type="binding site" evidence="6">
    <location>
        <position position="79"/>
    </location>
    <ligand>
        <name>S-adenosyl-L-methionine</name>
        <dbReference type="ChEBI" id="CHEBI:59789"/>
    </ligand>
</feature>
<dbReference type="InParanoid" id="A8Q296"/>
<dbReference type="PROSITE" id="PS51689">
    <property type="entry name" value="SAM_RNA_A_N6_MT"/>
    <property type="match status" value="1"/>
</dbReference>
<evidence type="ECO:0000313" key="9">
    <source>
        <dbReference type="Proteomes" id="UP000008837"/>
    </source>
</evidence>
<dbReference type="Proteomes" id="UP000008837">
    <property type="component" value="Unassembled WGS sequence"/>
</dbReference>